<dbReference type="EMBL" id="DSUJ01000011">
    <property type="protein sequence ID" value="HFI92828.1"/>
    <property type="molecule type" value="Genomic_DNA"/>
</dbReference>
<evidence type="ECO:0000259" key="1">
    <source>
        <dbReference type="Pfam" id="PF04233"/>
    </source>
</evidence>
<feature type="domain" description="Phage head morphogenesis" evidence="1">
    <location>
        <begin position="15"/>
        <end position="154"/>
    </location>
</feature>
<comment type="caution">
    <text evidence="3">The sequence shown here is derived from an EMBL/GenBank/DDBJ whole genome shotgun (WGS) entry which is preliminary data.</text>
</comment>
<organism evidence="3">
    <name type="scientific">Ignavibacterium album</name>
    <dbReference type="NCBI Taxonomy" id="591197"/>
    <lineage>
        <taxon>Bacteria</taxon>
        <taxon>Pseudomonadati</taxon>
        <taxon>Ignavibacteriota</taxon>
        <taxon>Ignavibacteria</taxon>
        <taxon>Ignavibacteriales</taxon>
        <taxon>Ignavibacteriaceae</taxon>
        <taxon>Ignavibacterium</taxon>
    </lineage>
</organism>
<gene>
    <name evidence="3" type="ORF">ENS31_15020</name>
</gene>
<protein>
    <submittedName>
        <fullName evidence="3">Phage head morphogenesis protein</fullName>
    </submittedName>
</protein>
<name>A0A7V2ZN30_9BACT</name>
<dbReference type="InterPro" id="IPR041110">
    <property type="entry name" value="PBECR2"/>
</dbReference>
<evidence type="ECO:0000259" key="2">
    <source>
        <dbReference type="Pfam" id="PF18810"/>
    </source>
</evidence>
<dbReference type="InterPro" id="IPR006528">
    <property type="entry name" value="Phage_head_morphogenesis_dom"/>
</dbReference>
<dbReference type="Pfam" id="PF18810">
    <property type="entry name" value="PBECR2"/>
    <property type="match status" value="1"/>
</dbReference>
<dbReference type="Pfam" id="PF04233">
    <property type="entry name" value="Phage_Mu_F"/>
    <property type="match status" value="1"/>
</dbReference>
<dbReference type="AlphaFoldDB" id="A0A7V2ZN30"/>
<evidence type="ECO:0000313" key="3">
    <source>
        <dbReference type="EMBL" id="HFI92828.1"/>
    </source>
</evidence>
<reference evidence="3" key="1">
    <citation type="journal article" date="2020" name="mSystems">
        <title>Genome- and Community-Level Interaction Insights into Carbon Utilization and Element Cycling Functions of Hydrothermarchaeota in Hydrothermal Sediment.</title>
        <authorList>
            <person name="Zhou Z."/>
            <person name="Liu Y."/>
            <person name="Xu W."/>
            <person name="Pan J."/>
            <person name="Luo Z.H."/>
            <person name="Li M."/>
        </authorList>
    </citation>
    <scope>NUCLEOTIDE SEQUENCE [LARGE SCALE GENOMIC DNA]</scope>
    <source>
        <strain evidence="3">SpSt-479</strain>
    </source>
</reference>
<dbReference type="NCBIfam" id="TIGR01641">
    <property type="entry name" value="phageSPP1_gp7"/>
    <property type="match status" value="1"/>
</dbReference>
<feature type="domain" description="Phage-Barnase-EndoU-ColicinE5/D-RelE like nuclease 2" evidence="2">
    <location>
        <begin position="249"/>
        <end position="364"/>
    </location>
</feature>
<proteinExistence type="predicted"/>
<accession>A0A7V2ZN30</accession>
<sequence length="367" mass="43091">MLFFEDIKTNDILSDIRNELQKAIDNGLTYQQFKENLKPILKAKGWWGKVKAKDVPSDFPLPEGTDPEKEVLLGSPWRLKTIYRTNIDVAYASGHYKAMMDNISDRPYWMYNAVLDSNTRPSHRALHGKVFRADDPIWDKIYPPNDWGCRCSVIPLDEDDLKEMDLKPVKGSDELVRKLNPGKGWDYNPGKATLEFDNDFGTFKVYPLQPDFSNYNRKKAKDIDDSYYVQSPGLINPDDPELTTIIKKEFNIDEKNYGIIDTVLNDKVFFSLNDFDYLLNKNDQRIKFLKFIKPTLQNPYEAYLTLYQSDKGFVEYRKTYIGLFQDKSKKKYLVVLRERKDSFVLWNAYPAKNIDDYRKGQLIYYKE</sequence>